<evidence type="ECO:0000313" key="3">
    <source>
        <dbReference type="Proteomes" id="UP000197032"/>
    </source>
</evidence>
<protein>
    <submittedName>
        <fullName evidence="2">Uncharacterized protein</fullName>
    </submittedName>
</protein>
<evidence type="ECO:0000313" key="2">
    <source>
        <dbReference type="EMBL" id="GAW90841.1"/>
    </source>
</evidence>
<sequence length="62" mass="7480">MRFKNVPENIKLLLIFLVAVVLPLNFFLKLLTYWRVPRLIRYILGIIFIFLLSELVARWLYG</sequence>
<keyword evidence="1" id="KW-1133">Transmembrane helix</keyword>
<dbReference type="EMBL" id="BDGJ01000001">
    <property type="protein sequence ID" value="GAW90841.1"/>
    <property type="molecule type" value="Genomic_DNA"/>
</dbReference>
<gene>
    <name evidence="2" type="ORF">KKC1_00030</name>
</gene>
<dbReference type="AlphaFoldDB" id="A0A1Z5HNE1"/>
<comment type="caution">
    <text evidence="2">The sequence shown here is derived from an EMBL/GenBank/DDBJ whole genome shotgun (WGS) entry which is preliminary data.</text>
</comment>
<organism evidence="2 3">
    <name type="scientific">Calderihabitans maritimus</name>
    <dbReference type="NCBI Taxonomy" id="1246530"/>
    <lineage>
        <taxon>Bacteria</taxon>
        <taxon>Bacillati</taxon>
        <taxon>Bacillota</taxon>
        <taxon>Clostridia</taxon>
        <taxon>Neomoorellales</taxon>
        <taxon>Calderihabitantaceae</taxon>
        <taxon>Calderihabitans</taxon>
    </lineage>
</organism>
<evidence type="ECO:0000256" key="1">
    <source>
        <dbReference type="SAM" id="Phobius"/>
    </source>
</evidence>
<keyword evidence="1" id="KW-0472">Membrane</keyword>
<feature type="transmembrane region" description="Helical" evidence="1">
    <location>
        <begin position="40"/>
        <end position="61"/>
    </location>
</feature>
<dbReference type="Proteomes" id="UP000197032">
    <property type="component" value="Unassembled WGS sequence"/>
</dbReference>
<feature type="transmembrane region" description="Helical" evidence="1">
    <location>
        <begin position="12"/>
        <end position="34"/>
    </location>
</feature>
<keyword evidence="3" id="KW-1185">Reference proteome</keyword>
<name>A0A1Z5HNE1_9FIRM</name>
<reference evidence="3" key="1">
    <citation type="journal article" date="2017" name="Appl. Environ. Microbiol.">
        <title>Genomic analysis of Calderihabitans maritimus KKC1, a thermophilic hydrogenogenic carboxydotrophic bacterium isolated from marine sediment.</title>
        <authorList>
            <person name="Omae K."/>
            <person name="Yoneda Y."/>
            <person name="Fukuyama Y."/>
            <person name="Yoshida T."/>
            <person name="Sako Y."/>
        </authorList>
    </citation>
    <scope>NUCLEOTIDE SEQUENCE [LARGE SCALE GENOMIC DNA]</scope>
    <source>
        <strain evidence="3">KKC1</strain>
    </source>
</reference>
<keyword evidence="1" id="KW-0812">Transmembrane</keyword>
<proteinExistence type="predicted"/>
<accession>A0A1Z5HNE1</accession>